<evidence type="ECO:0000313" key="3">
    <source>
        <dbReference type="Proteomes" id="UP001367508"/>
    </source>
</evidence>
<feature type="transmembrane region" description="Helical" evidence="1">
    <location>
        <begin position="20"/>
        <end position="43"/>
    </location>
</feature>
<keyword evidence="1" id="KW-0812">Transmembrane</keyword>
<sequence>MSHDGITQVLSVMFCPPTGPASFASMINFLWVLDMSLSFWLVMVTSQPSEHEKDFMTSGADKKQYPTFRKTYSKYKNIQLANGGGFFGSPLLVKRLGL</sequence>
<gene>
    <name evidence="2" type="ORF">VNO77_09824</name>
</gene>
<accession>A0AAN9MF54</accession>
<comment type="caution">
    <text evidence="2">The sequence shown here is derived from an EMBL/GenBank/DDBJ whole genome shotgun (WGS) entry which is preliminary data.</text>
</comment>
<organism evidence="2 3">
    <name type="scientific">Canavalia gladiata</name>
    <name type="common">Sword bean</name>
    <name type="synonym">Dolichos gladiatus</name>
    <dbReference type="NCBI Taxonomy" id="3824"/>
    <lineage>
        <taxon>Eukaryota</taxon>
        <taxon>Viridiplantae</taxon>
        <taxon>Streptophyta</taxon>
        <taxon>Embryophyta</taxon>
        <taxon>Tracheophyta</taxon>
        <taxon>Spermatophyta</taxon>
        <taxon>Magnoliopsida</taxon>
        <taxon>eudicotyledons</taxon>
        <taxon>Gunneridae</taxon>
        <taxon>Pentapetalae</taxon>
        <taxon>rosids</taxon>
        <taxon>fabids</taxon>
        <taxon>Fabales</taxon>
        <taxon>Fabaceae</taxon>
        <taxon>Papilionoideae</taxon>
        <taxon>50 kb inversion clade</taxon>
        <taxon>NPAAA clade</taxon>
        <taxon>indigoferoid/millettioid clade</taxon>
        <taxon>Phaseoleae</taxon>
        <taxon>Canavalia</taxon>
    </lineage>
</organism>
<proteinExistence type="predicted"/>
<dbReference type="EMBL" id="JAYMYQ010000002">
    <property type="protein sequence ID" value="KAK7350833.1"/>
    <property type="molecule type" value="Genomic_DNA"/>
</dbReference>
<keyword evidence="1" id="KW-1133">Transmembrane helix</keyword>
<reference evidence="2 3" key="1">
    <citation type="submission" date="2024-01" db="EMBL/GenBank/DDBJ databases">
        <title>The genomes of 5 underutilized Papilionoideae crops provide insights into root nodulation and disease resistanc.</title>
        <authorList>
            <person name="Jiang F."/>
        </authorList>
    </citation>
    <scope>NUCLEOTIDE SEQUENCE [LARGE SCALE GENOMIC DNA]</scope>
    <source>
        <strain evidence="2">LVBAO_FW01</strain>
        <tissue evidence="2">Leaves</tissue>
    </source>
</reference>
<protein>
    <submittedName>
        <fullName evidence="2">Uncharacterized protein</fullName>
    </submittedName>
</protein>
<evidence type="ECO:0000313" key="2">
    <source>
        <dbReference type="EMBL" id="KAK7350833.1"/>
    </source>
</evidence>
<keyword evidence="1" id="KW-0472">Membrane</keyword>
<name>A0AAN9MF54_CANGL</name>
<keyword evidence="3" id="KW-1185">Reference proteome</keyword>
<dbReference type="Proteomes" id="UP001367508">
    <property type="component" value="Unassembled WGS sequence"/>
</dbReference>
<evidence type="ECO:0000256" key="1">
    <source>
        <dbReference type="SAM" id="Phobius"/>
    </source>
</evidence>
<dbReference type="AlphaFoldDB" id="A0AAN9MF54"/>